<comment type="similarity">
    <text evidence="5">Belongs to the YicC/YloC family.</text>
</comment>
<accession>A0A537IMU7</accession>
<comment type="caution">
    <text evidence="8">The sequence shown here is derived from an EMBL/GenBank/DDBJ whole genome shotgun (WGS) entry which is preliminary data.</text>
</comment>
<sequence>MIRSMTGYGSAEMLTPARRFTVEMRSVNHRFSEILVRLPRDLSALEDRVRALVQSRVLRGRVEVTIMREERGARPKTVRSDTDLARAYAQALRELADVLGVAGEIGLSHIVSLPDVVKVEEVREDVEALWPDLSRAVGEAVVALVGMREAEGRRLAADLLTRLDHVEGFTRVIEGRARVAAAEYAQRLRQRVAELLREVPVDEARLATEIVIFAERVDVSEEVTRLRSHLAQFREDVTNAAGAVGRRLEFVLQEMGREANTIGSKASDLEITRAVIGVKGELESLREQVQNVE</sequence>
<feature type="domain" description="Endoribonuclease YicC-like N-terminal" evidence="6">
    <location>
        <begin position="2"/>
        <end position="156"/>
    </location>
</feature>
<evidence type="ECO:0000313" key="8">
    <source>
        <dbReference type="EMBL" id="TMI72432.1"/>
    </source>
</evidence>
<keyword evidence="2" id="KW-0540">Nuclease</keyword>
<protein>
    <submittedName>
        <fullName evidence="8">YicC family protein</fullName>
    </submittedName>
</protein>
<dbReference type="PANTHER" id="PTHR30636">
    <property type="entry name" value="UPF0701 PROTEIN YICC"/>
    <property type="match status" value="1"/>
</dbReference>
<dbReference type="AlphaFoldDB" id="A0A537IMU7"/>
<dbReference type="InterPro" id="IPR013527">
    <property type="entry name" value="YicC-like_N"/>
</dbReference>
<keyword evidence="4" id="KW-0378">Hydrolase</keyword>
<dbReference type="EMBL" id="VBAP01000088">
    <property type="protein sequence ID" value="TMI72432.1"/>
    <property type="molecule type" value="Genomic_DNA"/>
</dbReference>
<dbReference type="Pfam" id="PF08340">
    <property type="entry name" value="YicC-like_C"/>
    <property type="match status" value="1"/>
</dbReference>
<dbReference type="GO" id="GO:0004521">
    <property type="term" value="F:RNA endonuclease activity"/>
    <property type="evidence" value="ECO:0007669"/>
    <property type="project" value="InterPro"/>
</dbReference>
<evidence type="ECO:0000256" key="2">
    <source>
        <dbReference type="ARBA" id="ARBA00022722"/>
    </source>
</evidence>
<feature type="domain" description="Endoribonuclease YicC-like C-terminal" evidence="7">
    <location>
        <begin position="174"/>
        <end position="293"/>
    </location>
</feature>
<evidence type="ECO:0000256" key="5">
    <source>
        <dbReference type="ARBA" id="ARBA00035648"/>
    </source>
</evidence>
<dbReference type="Proteomes" id="UP000318834">
    <property type="component" value="Unassembled WGS sequence"/>
</dbReference>
<dbReference type="NCBIfam" id="TIGR00255">
    <property type="entry name" value="YicC/YloC family endoribonuclease"/>
    <property type="match status" value="1"/>
</dbReference>
<evidence type="ECO:0000256" key="1">
    <source>
        <dbReference type="ARBA" id="ARBA00001968"/>
    </source>
</evidence>
<dbReference type="InterPro" id="IPR005229">
    <property type="entry name" value="YicC/YloC-like"/>
</dbReference>
<evidence type="ECO:0000256" key="4">
    <source>
        <dbReference type="ARBA" id="ARBA00022801"/>
    </source>
</evidence>
<dbReference type="PANTHER" id="PTHR30636:SF3">
    <property type="entry name" value="UPF0701 PROTEIN YICC"/>
    <property type="match status" value="1"/>
</dbReference>
<dbReference type="InterPro" id="IPR013551">
    <property type="entry name" value="YicC-like_C"/>
</dbReference>
<evidence type="ECO:0000259" key="6">
    <source>
        <dbReference type="Pfam" id="PF03755"/>
    </source>
</evidence>
<keyword evidence="3" id="KW-0255">Endonuclease</keyword>
<dbReference type="GO" id="GO:0016787">
    <property type="term" value="F:hydrolase activity"/>
    <property type="evidence" value="ECO:0007669"/>
    <property type="project" value="UniProtKB-KW"/>
</dbReference>
<proteinExistence type="inferred from homology"/>
<gene>
    <name evidence="8" type="ORF">E6H05_11190</name>
</gene>
<reference evidence="8 9" key="1">
    <citation type="journal article" date="2019" name="Nat. Microbiol.">
        <title>Mediterranean grassland soil C-N compound turnover is dependent on rainfall and depth, and is mediated by genomically divergent microorganisms.</title>
        <authorList>
            <person name="Diamond S."/>
            <person name="Andeer P.F."/>
            <person name="Li Z."/>
            <person name="Crits-Christoph A."/>
            <person name="Burstein D."/>
            <person name="Anantharaman K."/>
            <person name="Lane K.R."/>
            <person name="Thomas B.C."/>
            <person name="Pan C."/>
            <person name="Northen T.R."/>
            <person name="Banfield J.F."/>
        </authorList>
    </citation>
    <scope>NUCLEOTIDE SEQUENCE [LARGE SCALE GENOMIC DNA]</scope>
    <source>
        <strain evidence="8">NP_8</strain>
    </source>
</reference>
<evidence type="ECO:0000259" key="7">
    <source>
        <dbReference type="Pfam" id="PF08340"/>
    </source>
</evidence>
<name>A0A537IMU7_9BACT</name>
<evidence type="ECO:0000256" key="3">
    <source>
        <dbReference type="ARBA" id="ARBA00022759"/>
    </source>
</evidence>
<comment type="cofactor">
    <cofactor evidence="1">
        <name>a divalent metal cation</name>
        <dbReference type="ChEBI" id="CHEBI:60240"/>
    </cofactor>
</comment>
<evidence type="ECO:0000313" key="9">
    <source>
        <dbReference type="Proteomes" id="UP000318834"/>
    </source>
</evidence>
<dbReference type="Pfam" id="PF03755">
    <property type="entry name" value="YicC-like_N"/>
    <property type="match status" value="1"/>
</dbReference>
<organism evidence="8 9">
    <name type="scientific">Candidatus Segetimicrobium genomatis</name>
    <dbReference type="NCBI Taxonomy" id="2569760"/>
    <lineage>
        <taxon>Bacteria</taxon>
        <taxon>Bacillati</taxon>
        <taxon>Candidatus Sysuimicrobiota</taxon>
        <taxon>Candidatus Sysuimicrobiia</taxon>
        <taxon>Candidatus Sysuimicrobiales</taxon>
        <taxon>Candidatus Segetimicrobiaceae</taxon>
        <taxon>Candidatus Segetimicrobium</taxon>
    </lineage>
</organism>